<comment type="caution">
    <text evidence="11">The sequence shown here is derived from an EMBL/GenBank/DDBJ whole genome shotgun (WGS) entry which is preliminary data.</text>
</comment>
<evidence type="ECO:0000256" key="10">
    <source>
        <dbReference type="SAM" id="Phobius"/>
    </source>
</evidence>
<evidence type="ECO:0000313" key="11">
    <source>
        <dbReference type="EMBL" id="KAG5852412.1"/>
    </source>
</evidence>
<comment type="similarity">
    <text evidence="2">Belongs to the Tim17/Tim22/Tim23 family.</text>
</comment>
<feature type="region of interest" description="Disordered" evidence="9">
    <location>
        <begin position="1"/>
        <end position="20"/>
    </location>
</feature>
<evidence type="ECO:0000256" key="2">
    <source>
        <dbReference type="ARBA" id="ARBA00008444"/>
    </source>
</evidence>
<evidence type="ECO:0000256" key="5">
    <source>
        <dbReference type="ARBA" id="ARBA00023136"/>
    </source>
</evidence>
<dbReference type="Pfam" id="PF02466">
    <property type="entry name" value="Tim17"/>
    <property type="match status" value="1"/>
</dbReference>
<dbReference type="EMBL" id="JAFIRN010000003">
    <property type="protein sequence ID" value="KAG5852412.1"/>
    <property type="molecule type" value="Genomic_DNA"/>
</dbReference>
<feature type="transmembrane region" description="Helical" evidence="10">
    <location>
        <begin position="190"/>
        <end position="212"/>
    </location>
</feature>
<accession>A0A9D3MR95</accession>
<keyword evidence="12" id="KW-1185">Reference proteome</keyword>
<evidence type="ECO:0000256" key="9">
    <source>
        <dbReference type="SAM" id="MobiDB-lite"/>
    </source>
</evidence>
<evidence type="ECO:0000256" key="6">
    <source>
        <dbReference type="ARBA" id="ARBA00037236"/>
    </source>
</evidence>
<evidence type="ECO:0000256" key="3">
    <source>
        <dbReference type="ARBA" id="ARBA00022692"/>
    </source>
</evidence>
<evidence type="ECO:0000313" key="12">
    <source>
        <dbReference type="Proteomes" id="UP001044222"/>
    </source>
</evidence>
<evidence type="ECO:0000256" key="1">
    <source>
        <dbReference type="ARBA" id="ARBA00004141"/>
    </source>
</evidence>
<keyword evidence="3 10" id="KW-0812">Transmembrane</keyword>
<dbReference type="GO" id="GO:0005739">
    <property type="term" value="C:mitochondrion"/>
    <property type="evidence" value="ECO:0007669"/>
    <property type="project" value="TreeGrafter"/>
</dbReference>
<gene>
    <name evidence="11" type="ORF">ANANG_G00062130</name>
</gene>
<feature type="transmembrane region" description="Helical" evidence="10">
    <location>
        <begin position="149"/>
        <end position="170"/>
    </location>
</feature>
<dbReference type="GO" id="GO:0016020">
    <property type="term" value="C:membrane"/>
    <property type="evidence" value="ECO:0007669"/>
    <property type="project" value="UniProtKB-SubCell"/>
</dbReference>
<evidence type="ECO:0000256" key="8">
    <source>
        <dbReference type="ARBA" id="ARBA00041344"/>
    </source>
</evidence>
<proteinExistence type="inferred from homology"/>
<dbReference type="Proteomes" id="UP001044222">
    <property type="component" value="Unassembled WGS sequence"/>
</dbReference>
<organism evidence="11 12">
    <name type="scientific">Anguilla anguilla</name>
    <name type="common">European freshwater eel</name>
    <name type="synonym">Muraena anguilla</name>
    <dbReference type="NCBI Taxonomy" id="7936"/>
    <lineage>
        <taxon>Eukaryota</taxon>
        <taxon>Metazoa</taxon>
        <taxon>Chordata</taxon>
        <taxon>Craniata</taxon>
        <taxon>Vertebrata</taxon>
        <taxon>Euteleostomi</taxon>
        <taxon>Actinopterygii</taxon>
        <taxon>Neopterygii</taxon>
        <taxon>Teleostei</taxon>
        <taxon>Anguilliformes</taxon>
        <taxon>Anguillidae</taxon>
        <taxon>Anguilla</taxon>
    </lineage>
</organism>
<keyword evidence="5 10" id="KW-0472">Membrane</keyword>
<name>A0A9D3MR95_ANGAN</name>
<dbReference type="AlphaFoldDB" id="A0A9D3MR95"/>
<protein>
    <recommendedName>
        <fullName evidence="7">Complex I assembly factor TIMMDC1, mitochondrial</fullName>
    </recommendedName>
    <alternativeName>
        <fullName evidence="8">Translocase of inner mitochondrial membrane domain-containing protein 1</fullName>
    </alternativeName>
</protein>
<keyword evidence="4 10" id="KW-1133">Transmembrane helix</keyword>
<reference evidence="11" key="1">
    <citation type="submission" date="2021-01" db="EMBL/GenBank/DDBJ databases">
        <title>A chromosome-scale assembly of European eel, Anguilla anguilla.</title>
        <authorList>
            <person name="Henkel C."/>
            <person name="Jong-Raadsen S.A."/>
            <person name="Dufour S."/>
            <person name="Weltzien F.-A."/>
            <person name="Palstra A.P."/>
            <person name="Pelster B."/>
            <person name="Spaink H.P."/>
            <person name="Van Den Thillart G.E."/>
            <person name="Jansen H."/>
            <person name="Zahm M."/>
            <person name="Klopp C."/>
            <person name="Cedric C."/>
            <person name="Louis A."/>
            <person name="Berthelot C."/>
            <person name="Parey E."/>
            <person name="Roest Crollius H."/>
            <person name="Montfort J."/>
            <person name="Robinson-Rechavi M."/>
            <person name="Bucao C."/>
            <person name="Bouchez O."/>
            <person name="Gislard M."/>
            <person name="Lluch J."/>
            <person name="Milhes M."/>
            <person name="Lampietro C."/>
            <person name="Lopez Roques C."/>
            <person name="Donnadieu C."/>
            <person name="Braasch I."/>
            <person name="Desvignes T."/>
            <person name="Postlethwait J."/>
            <person name="Bobe J."/>
            <person name="Guiguen Y."/>
            <person name="Dirks R."/>
        </authorList>
    </citation>
    <scope>NUCLEOTIDE SEQUENCE</scope>
    <source>
        <strain evidence="11">Tag_6206</strain>
        <tissue evidence="11">Liver</tissue>
    </source>
</reference>
<evidence type="ECO:0000256" key="7">
    <source>
        <dbReference type="ARBA" id="ARBA00040778"/>
    </source>
</evidence>
<sequence length="297" mass="32920">MRTAQPPECLHQDGRVDQSPHSMLGRLISLTVPLVHAAESANPDTTPAPTPLPSIVGKPELAETGWDRIRELFDRSEMQQYPEEVTNVVKSGLMAAVVGMCYGGIPAARYARQRFIEQSQAEVYHSRVDAVRSAHNAAIRGFVRFGWRWSWRVAAFVTLFNTVSTGMTVYRDKHALSHYAAAGVTITGGVFRLNLGLGAVLAGTTIGAFLGLPAGALIMAMQKLTGETIQERRRRERRELYELKMEEWNARLQVTEGLIGEMVATGQNQEFESDLQKIEELLSLPRNEGVVRDSDSQ</sequence>
<comment type="function">
    <text evidence="6">Chaperone protein involved in the assembly of the mitochondrial NADH:ubiquinone oxidoreductase complex (complex I). Participates in constructing the membrane arm of complex I.</text>
</comment>
<evidence type="ECO:0000256" key="4">
    <source>
        <dbReference type="ARBA" id="ARBA00022989"/>
    </source>
</evidence>
<dbReference type="PANTHER" id="PTHR13002">
    <property type="entry name" value="C3ORF1 PROTEIN-RELATED"/>
    <property type="match status" value="1"/>
</dbReference>
<dbReference type="InterPro" id="IPR055299">
    <property type="entry name" value="TIMMDC1"/>
</dbReference>
<comment type="subcellular location">
    <subcellularLocation>
        <location evidence="1">Membrane</location>
        <topology evidence="1">Multi-pass membrane protein</topology>
    </subcellularLocation>
</comment>
<dbReference type="PANTHER" id="PTHR13002:SF1">
    <property type="entry name" value="COMPLEX I ASSEMBLY FACTOR TIMMDC1, MITOCHONDRIAL"/>
    <property type="match status" value="1"/>
</dbReference>
<dbReference type="GO" id="GO:0032981">
    <property type="term" value="P:mitochondrial respiratory chain complex I assembly"/>
    <property type="evidence" value="ECO:0007669"/>
    <property type="project" value="InterPro"/>
</dbReference>